<reference evidence="1" key="1">
    <citation type="journal article" date="2014" name="Int. J. Syst. Evol. Microbiol.">
        <title>Complete genome sequence of Corynebacterium casei LMG S-19264T (=DSM 44701T), isolated from a smear-ripened cheese.</title>
        <authorList>
            <consortium name="US DOE Joint Genome Institute (JGI-PGF)"/>
            <person name="Walter F."/>
            <person name="Albersmeier A."/>
            <person name="Kalinowski J."/>
            <person name="Ruckert C."/>
        </authorList>
    </citation>
    <scope>NUCLEOTIDE SEQUENCE</scope>
    <source>
        <strain evidence="1">JCM 4518</strain>
    </source>
</reference>
<dbReference type="EMBL" id="BMUL01000002">
    <property type="protein sequence ID" value="GHA71042.1"/>
    <property type="molecule type" value="Genomic_DNA"/>
</dbReference>
<accession>A0A918STL3</accession>
<sequence length="212" mass="23556">MRKQFTGLLVLAALVTSCTSEPEPKPAARSLCSMEKGSKGEKAVQQAIRSDRFYTTIHRTTEELVQSLGVHLRQMKDESLYTCVYDPRPDRNSKGADVEFAWALPGELEWGKVAREKIARYDVNGVHVESTYWLAQLSVACRLPGDLAEASQRMLFHVELANLSNSERRNDTEARKRQIELLYILAGRAADALGCEGDPLKGDPVVKPLPAA</sequence>
<comment type="caution">
    <text evidence="1">The sequence shown here is derived from an EMBL/GenBank/DDBJ whole genome shotgun (WGS) entry which is preliminary data.</text>
</comment>
<dbReference type="Proteomes" id="UP000644020">
    <property type="component" value="Unassembled WGS sequence"/>
</dbReference>
<evidence type="ECO:0000313" key="1">
    <source>
        <dbReference type="EMBL" id="GHA71042.1"/>
    </source>
</evidence>
<protein>
    <recommendedName>
        <fullName evidence="3">Lipoprotein</fullName>
    </recommendedName>
</protein>
<reference evidence="1" key="2">
    <citation type="submission" date="2020-09" db="EMBL/GenBank/DDBJ databases">
        <authorList>
            <person name="Sun Q."/>
            <person name="Ohkuma M."/>
        </authorList>
    </citation>
    <scope>NUCLEOTIDE SEQUENCE</scope>
    <source>
        <strain evidence="1">JCM 4518</strain>
    </source>
</reference>
<keyword evidence="2" id="KW-1185">Reference proteome</keyword>
<dbReference type="PROSITE" id="PS51257">
    <property type="entry name" value="PROKAR_LIPOPROTEIN"/>
    <property type="match status" value="1"/>
</dbReference>
<gene>
    <name evidence="1" type="ORF">GCM10010305_11900</name>
</gene>
<organism evidence="1 2">
    <name type="scientific">Streptomyces termitum</name>
    <dbReference type="NCBI Taxonomy" id="67368"/>
    <lineage>
        <taxon>Bacteria</taxon>
        <taxon>Bacillati</taxon>
        <taxon>Actinomycetota</taxon>
        <taxon>Actinomycetes</taxon>
        <taxon>Kitasatosporales</taxon>
        <taxon>Streptomycetaceae</taxon>
        <taxon>Streptomyces</taxon>
    </lineage>
</organism>
<evidence type="ECO:0008006" key="3">
    <source>
        <dbReference type="Google" id="ProtNLM"/>
    </source>
</evidence>
<evidence type="ECO:0000313" key="2">
    <source>
        <dbReference type="Proteomes" id="UP000644020"/>
    </source>
</evidence>
<name>A0A918STL3_9ACTN</name>
<dbReference type="AlphaFoldDB" id="A0A918STL3"/>
<proteinExistence type="predicted"/>